<comment type="caution">
    <text evidence="1">The sequence shown here is derived from an EMBL/GenBank/DDBJ whole genome shotgun (WGS) entry which is preliminary data.</text>
</comment>
<name>A0AAN8WWX2_HALRR</name>
<organism evidence="1 2">
    <name type="scientific">Halocaridina rubra</name>
    <name type="common">Hawaiian red shrimp</name>
    <dbReference type="NCBI Taxonomy" id="373956"/>
    <lineage>
        <taxon>Eukaryota</taxon>
        <taxon>Metazoa</taxon>
        <taxon>Ecdysozoa</taxon>
        <taxon>Arthropoda</taxon>
        <taxon>Crustacea</taxon>
        <taxon>Multicrustacea</taxon>
        <taxon>Malacostraca</taxon>
        <taxon>Eumalacostraca</taxon>
        <taxon>Eucarida</taxon>
        <taxon>Decapoda</taxon>
        <taxon>Pleocyemata</taxon>
        <taxon>Caridea</taxon>
        <taxon>Atyoidea</taxon>
        <taxon>Atyidae</taxon>
        <taxon>Halocaridina</taxon>
    </lineage>
</organism>
<dbReference type="AlphaFoldDB" id="A0AAN8WWX2"/>
<evidence type="ECO:0000313" key="1">
    <source>
        <dbReference type="EMBL" id="KAK7067805.1"/>
    </source>
</evidence>
<accession>A0AAN8WWX2</accession>
<proteinExistence type="predicted"/>
<gene>
    <name evidence="1" type="ORF">SK128_016050</name>
</gene>
<dbReference type="Proteomes" id="UP001381693">
    <property type="component" value="Unassembled WGS sequence"/>
</dbReference>
<protein>
    <submittedName>
        <fullName evidence="1">Uncharacterized protein</fullName>
    </submittedName>
</protein>
<evidence type="ECO:0000313" key="2">
    <source>
        <dbReference type="Proteomes" id="UP001381693"/>
    </source>
</evidence>
<dbReference type="EMBL" id="JAXCGZ010017690">
    <property type="protein sequence ID" value="KAK7067805.1"/>
    <property type="molecule type" value="Genomic_DNA"/>
</dbReference>
<reference evidence="1 2" key="1">
    <citation type="submission" date="2023-11" db="EMBL/GenBank/DDBJ databases">
        <title>Halocaridina rubra genome assembly.</title>
        <authorList>
            <person name="Smith C."/>
        </authorList>
    </citation>
    <scope>NUCLEOTIDE SEQUENCE [LARGE SCALE GENOMIC DNA]</scope>
    <source>
        <strain evidence="1">EP-1</strain>
        <tissue evidence="1">Whole</tissue>
    </source>
</reference>
<keyword evidence="2" id="KW-1185">Reference proteome</keyword>
<sequence>MALRKLQTYEKLGALFPIRLLTIHCHHHPANLRGKRKAFAYAFLYFSGSVERNAPLSLSPEAGVLFIMFLVSMSLFTV</sequence>
<feature type="non-terminal residue" evidence="1">
    <location>
        <position position="78"/>
    </location>
</feature>